<reference evidence="1 2" key="1">
    <citation type="submission" date="2016-10" db="EMBL/GenBank/DDBJ databases">
        <authorList>
            <person name="de Groot N.N."/>
        </authorList>
    </citation>
    <scope>NUCLEOTIDE SEQUENCE [LARGE SCALE GENOMIC DNA]</scope>
    <source>
        <strain evidence="1 2">743A</strain>
    </source>
</reference>
<sequence>MKEHFIKIAQGLEDIAEGLRAIAHTENKKDKEVNVDWGKETHCHTDKRKTVTVEEVRAVLAEKSRDGKTDAVKELLNQFGAEKLSSVPEDRLAELLDKAGGL</sequence>
<dbReference type="OrthoDB" id="1667378at2"/>
<evidence type="ECO:0008006" key="3">
    <source>
        <dbReference type="Google" id="ProtNLM"/>
    </source>
</evidence>
<dbReference type="EMBL" id="FOYZ01000015">
    <property type="protein sequence ID" value="SFS01547.1"/>
    <property type="molecule type" value="Genomic_DNA"/>
</dbReference>
<proteinExistence type="predicted"/>
<dbReference type="STRING" id="37658.SAMN05661086_03240"/>
<organism evidence="1 2">
    <name type="scientific">Anaeromicropila populeti</name>
    <dbReference type="NCBI Taxonomy" id="37658"/>
    <lineage>
        <taxon>Bacteria</taxon>
        <taxon>Bacillati</taxon>
        <taxon>Bacillota</taxon>
        <taxon>Clostridia</taxon>
        <taxon>Lachnospirales</taxon>
        <taxon>Lachnospiraceae</taxon>
        <taxon>Anaeromicropila</taxon>
    </lineage>
</organism>
<dbReference type="RefSeq" id="WP_092563104.1">
    <property type="nucleotide sequence ID" value="NZ_FOYZ01000015.1"/>
</dbReference>
<dbReference type="AlphaFoldDB" id="A0A1I6LDM6"/>
<keyword evidence="2" id="KW-1185">Reference proteome</keyword>
<evidence type="ECO:0000313" key="1">
    <source>
        <dbReference type="EMBL" id="SFS01547.1"/>
    </source>
</evidence>
<protein>
    <recommendedName>
        <fullName evidence="3">rRNA biogenesis protein rrp5</fullName>
    </recommendedName>
</protein>
<name>A0A1I6LDM6_9FIRM</name>
<accession>A0A1I6LDM6</accession>
<evidence type="ECO:0000313" key="2">
    <source>
        <dbReference type="Proteomes" id="UP000199659"/>
    </source>
</evidence>
<dbReference type="Proteomes" id="UP000199659">
    <property type="component" value="Unassembled WGS sequence"/>
</dbReference>
<gene>
    <name evidence="1" type="ORF">SAMN05661086_03240</name>
</gene>